<dbReference type="AlphaFoldDB" id="A0A2U1MSF0"/>
<feature type="region of interest" description="Disordered" evidence="1">
    <location>
        <begin position="700"/>
        <end position="722"/>
    </location>
</feature>
<sequence length="845" mass="94961">MGTEVQYKNSFAGYHSMRNANEDSNNSSWLFYGDNTLTNGHYYDALTPRTVTDAYPGHDKDELKQKMIHHEAVFKNQVHELHRLYKRQRDIMEEVKRKDFPKYHISIDTSSSSNLIPSQKPYEDGNKWQIPLANSPSARPSIFGVDISNSPLSCSKGNVSKDCEVVECRPSKVRKKLFDLELPAESEEDNQASESSNFPPKENGFVPKNGVKIFLDDGGKKDCNRNIASGQHSMRPNGLADLNEPVHIHESNVDFLGPSAKPAAFNHLDRFSSGLRETGNSRSNMNYISQCKLQTPSDSMQHWHGKEVQHRGSYSELNHTPLLFNASSAHPYVNTPEMGYSWSNSGPSWGKLNDNFTRKLASFQTHPSYLSSPQSHEVFRDRWHRNGNGFHNGSSSGSKHLSARLPSVGFDYRNCNKINDGPQKIYNSSNFVDLTGTTKGMDLNTVQTLSNEDENIRKHDQTDLPWLRPGAPKVKDESLASDKKLSGIPIFGKFCISKNEAATGVLTSASVEHRGIDINVAWDDVSASEQIDVKTCNEKREETDAEIKNFKNQFDLNSCVTEDDDTLVTECIKSSRKMAMEIDLEAPAVEEIEEEIEHTETEPKLDNPENEEFLKIAAETIVAISSQQDHAEPMCNTTNENETNVDMLLWFVEVISSCERKTISPTHEPDEYEKLNLQLEETKEEDYMPKPIVHDFQEPDEVGAALTSRPRRGQARRGRPRRDFQRDILPAMTSLSRPEITEDVQIFGGLMRATGHSWNLGSTRKNGKRLGARGKRKVKAAEPIQVATPPRPPPPTPPSTPCKQVNNVEVVGLEERSLTGWGKTTRRPRRQRCAAGNTSVAVQLT</sequence>
<dbReference type="OrthoDB" id="630817at2759"/>
<proteinExistence type="predicted"/>
<feature type="compositionally biased region" description="Basic residues" evidence="1">
    <location>
        <begin position="709"/>
        <end position="720"/>
    </location>
</feature>
<dbReference type="Pfam" id="PF05904">
    <property type="entry name" value="DUF863"/>
    <property type="match status" value="3"/>
</dbReference>
<feature type="region of interest" description="Disordered" evidence="1">
    <location>
        <begin position="180"/>
        <end position="203"/>
    </location>
</feature>
<protein>
    <submittedName>
        <fullName evidence="2">Uncharacterized protein</fullName>
    </submittedName>
</protein>
<feature type="compositionally biased region" description="Polar residues" evidence="1">
    <location>
        <begin position="836"/>
        <end position="845"/>
    </location>
</feature>
<accession>A0A2U1MSF0</accession>
<reference evidence="2 3" key="1">
    <citation type="journal article" date="2018" name="Mol. Plant">
        <title>The genome of Artemisia annua provides insight into the evolution of Asteraceae family and artemisinin biosynthesis.</title>
        <authorList>
            <person name="Shen Q."/>
            <person name="Zhang L."/>
            <person name="Liao Z."/>
            <person name="Wang S."/>
            <person name="Yan T."/>
            <person name="Shi P."/>
            <person name="Liu M."/>
            <person name="Fu X."/>
            <person name="Pan Q."/>
            <person name="Wang Y."/>
            <person name="Lv Z."/>
            <person name="Lu X."/>
            <person name="Zhang F."/>
            <person name="Jiang W."/>
            <person name="Ma Y."/>
            <person name="Chen M."/>
            <person name="Hao X."/>
            <person name="Li L."/>
            <person name="Tang Y."/>
            <person name="Lv G."/>
            <person name="Zhou Y."/>
            <person name="Sun X."/>
            <person name="Brodelius P.E."/>
            <person name="Rose J.K.C."/>
            <person name="Tang K."/>
        </authorList>
    </citation>
    <scope>NUCLEOTIDE SEQUENCE [LARGE SCALE GENOMIC DNA]</scope>
    <source>
        <strain evidence="3">cv. Huhao1</strain>
        <tissue evidence="2">Leaf</tissue>
    </source>
</reference>
<name>A0A2U1MSF0_ARTAN</name>
<dbReference type="EMBL" id="PKPP01004482">
    <property type="protein sequence ID" value="PWA64146.1"/>
    <property type="molecule type" value="Genomic_DNA"/>
</dbReference>
<feature type="compositionally biased region" description="Pro residues" evidence="1">
    <location>
        <begin position="789"/>
        <end position="800"/>
    </location>
</feature>
<organism evidence="2 3">
    <name type="scientific">Artemisia annua</name>
    <name type="common">Sweet wormwood</name>
    <dbReference type="NCBI Taxonomy" id="35608"/>
    <lineage>
        <taxon>Eukaryota</taxon>
        <taxon>Viridiplantae</taxon>
        <taxon>Streptophyta</taxon>
        <taxon>Embryophyta</taxon>
        <taxon>Tracheophyta</taxon>
        <taxon>Spermatophyta</taxon>
        <taxon>Magnoliopsida</taxon>
        <taxon>eudicotyledons</taxon>
        <taxon>Gunneridae</taxon>
        <taxon>Pentapetalae</taxon>
        <taxon>asterids</taxon>
        <taxon>campanulids</taxon>
        <taxon>Asterales</taxon>
        <taxon>Asteraceae</taxon>
        <taxon>Asteroideae</taxon>
        <taxon>Anthemideae</taxon>
        <taxon>Artemisiinae</taxon>
        <taxon>Artemisia</taxon>
    </lineage>
</organism>
<dbReference type="InterPro" id="IPR008581">
    <property type="entry name" value="DUF863_pln"/>
</dbReference>
<dbReference type="Proteomes" id="UP000245207">
    <property type="component" value="Unassembled WGS sequence"/>
</dbReference>
<dbReference type="PANTHER" id="PTHR33167:SF67">
    <property type="match status" value="1"/>
</dbReference>
<feature type="compositionally biased region" description="Basic residues" evidence="1">
    <location>
        <begin position="765"/>
        <end position="778"/>
    </location>
</feature>
<feature type="compositionally biased region" description="Acidic residues" evidence="1">
    <location>
        <begin position="182"/>
        <end position="191"/>
    </location>
</feature>
<dbReference type="STRING" id="35608.A0A2U1MSF0"/>
<dbReference type="PANTHER" id="PTHR33167">
    <property type="entry name" value="TRANSCRIPTION FACTOR, PUTATIVE (DUF863)-RELATED"/>
    <property type="match status" value="1"/>
</dbReference>
<feature type="region of interest" description="Disordered" evidence="1">
    <location>
        <begin position="758"/>
        <end position="804"/>
    </location>
</feature>
<evidence type="ECO:0000313" key="2">
    <source>
        <dbReference type="EMBL" id="PWA64146.1"/>
    </source>
</evidence>
<feature type="region of interest" description="Disordered" evidence="1">
    <location>
        <begin position="820"/>
        <end position="845"/>
    </location>
</feature>
<gene>
    <name evidence="2" type="ORF">CTI12_AA347930</name>
</gene>
<keyword evidence="3" id="KW-1185">Reference proteome</keyword>
<comment type="caution">
    <text evidence="2">The sequence shown here is derived from an EMBL/GenBank/DDBJ whole genome shotgun (WGS) entry which is preliminary data.</text>
</comment>
<evidence type="ECO:0000256" key="1">
    <source>
        <dbReference type="SAM" id="MobiDB-lite"/>
    </source>
</evidence>
<evidence type="ECO:0000313" key="3">
    <source>
        <dbReference type="Proteomes" id="UP000245207"/>
    </source>
</evidence>